<name>A0ABT6LUT6_9ACTN</name>
<evidence type="ECO:0000313" key="3">
    <source>
        <dbReference type="EMBL" id="MDH6220002.1"/>
    </source>
</evidence>
<gene>
    <name evidence="3" type="ORF">M2283_007341</name>
</gene>
<sequence>MRIRRTTPALALTALTLVIAGCGSQSGRDEGSARSVSPSTTARPSTARPSATESPTAEPPTTRSPTADPSRCATVSGSLGADDRGRTVCLATGEVVRVELDGTSDRPWKAVSAEGAGLEAANSGIVMQPGDANAAYKAVSTGKIRLSSTRPLCGAESGRISCKGIQEWWVTVVVR</sequence>
<dbReference type="Proteomes" id="UP001160499">
    <property type="component" value="Unassembled WGS sequence"/>
</dbReference>
<comment type="caution">
    <text evidence="3">The sequence shown here is derived from an EMBL/GenBank/DDBJ whole genome shotgun (WGS) entry which is preliminary data.</text>
</comment>
<dbReference type="PROSITE" id="PS51257">
    <property type="entry name" value="PROKAR_LIPOPROTEIN"/>
    <property type="match status" value="1"/>
</dbReference>
<feature type="compositionally biased region" description="Low complexity" evidence="1">
    <location>
        <begin position="49"/>
        <end position="67"/>
    </location>
</feature>
<dbReference type="EMBL" id="JARXVH010000014">
    <property type="protein sequence ID" value="MDH6220002.1"/>
    <property type="molecule type" value="Genomic_DNA"/>
</dbReference>
<keyword evidence="4" id="KW-1185">Reference proteome</keyword>
<evidence type="ECO:0000256" key="1">
    <source>
        <dbReference type="SAM" id="MobiDB-lite"/>
    </source>
</evidence>
<feature type="signal peptide" evidence="2">
    <location>
        <begin position="1"/>
        <end position="20"/>
    </location>
</feature>
<feature type="chain" id="PRO_5046199240" evidence="2">
    <location>
        <begin position="21"/>
        <end position="175"/>
    </location>
</feature>
<feature type="region of interest" description="Disordered" evidence="1">
    <location>
        <begin position="23"/>
        <end position="79"/>
    </location>
</feature>
<reference evidence="3 4" key="1">
    <citation type="submission" date="2023-04" db="EMBL/GenBank/DDBJ databases">
        <title>Forest soil microbial communities from Buena Vista Peninsula, Colon Province, Panama.</title>
        <authorList>
            <person name="Bouskill N."/>
        </authorList>
    </citation>
    <scope>NUCLEOTIDE SEQUENCE [LARGE SCALE GENOMIC DNA]</scope>
    <source>
        <strain evidence="3 4">GGS1</strain>
    </source>
</reference>
<organism evidence="3 4">
    <name type="scientific">Streptomyces pseudovenezuelae</name>
    <dbReference type="NCBI Taxonomy" id="67350"/>
    <lineage>
        <taxon>Bacteria</taxon>
        <taxon>Bacillati</taxon>
        <taxon>Actinomycetota</taxon>
        <taxon>Actinomycetes</taxon>
        <taxon>Kitasatosporales</taxon>
        <taxon>Streptomycetaceae</taxon>
        <taxon>Streptomyces</taxon>
        <taxon>Streptomyces aurantiacus group</taxon>
    </lineage>
</organism>
<accession>A0ABT6LUT6</accession>
<protein>
    <submittedName>
        <fullName evidence="3">Uncharacterized protein</fullName>
    </submittedName>
</protein>
<evidence type="ECO:0000313" key="4">
    <source>
        <dbReference type="Proteomes" id="UP001160499"/>
    </source>
</evidence>
<evidence type="ECO:0000256" key="2">
    <source>
        <dbReference type="SAM" id="SignalP"/>
    </source>
</evidence>
<keyword evidence="2" id="KW-0732">Signal</keyword>
<feature type="compositionally biased region" description="Polar residues" evidence="1">
    <location>
        <begin position="34"/>
        <end position="48"/>
    </location>
</feature>
<dbReference type="RefSeq" id="WP_280880776.1">
    <property type="nucleotide sequence ID" value="NZ_JARXVH010000014.1"/>
</dbReference>
<proteinExistence type="predicted"/>